<dbReference type="GO" id="GO:0043138">
    <property type="term" value="F:3'-5' DNA helicase activity"/>
    <property type="evidence" value="ECO:0007669"/>
    <property type="project" value="UniProtKB-EC"/>
</dbReference>
<feature type="domain" description="UvrD-like helicase ATP-binding" evidence="12">
    <location>
        <begin position="32"/>
        <end position="491"/>
    </location>
</feature>
<evidence type="ECO:0000256" key="4">
    <source>
        <dbReference type="ARBA" id="ARBA00022840"/>
    </source>
</evidence>
<dbReference type="GO" id="GO:0003677">
    <property type="term" value="F:DNA binding"/>
    <property type="evidence" value="ECO:0007669"/>
    <property type="project" value="InterPro"/>
</dbReference>
<evidence type="ECO:0000256" key="5">
    <source>
        <dbReference type="ARBA" id="ARBA00023235"/>
    </source>
</evidence>
<evidence type="ECO:0000256" key="9">
    <source>
        <dbReference type="ARBA" id="ARBA00048988"/>
    </source>
</evidence>
<evidence type="ECO:0000256" key="6">
    <source>
        <dbReference type="ARBA" id="ARBA00034617"/>
    </source>
</evidence>
<dbReference type="InterPro" id="IPR014017">
    <property type="entry name" value="DNA_helicase_UvrD-like_C"/>
</dbReference>
<dbReference type="InterPro" id="IPR000212">
    <property type="entry name" value="DNA_helicase_UvrD/REP"/>
</dbReference>
<keyword evidence="13" id="KW-0269">Exonuclease</keyword>
<protein>
    <recommendedName>
        <fullName evidence="7">DNA 3'-5' helicase</fullName>
        <ecNumber evidence="7">5.6.2.4</ecNumber>
    </recommendedName>
    <alternativeName>
        <fullName evidence="8">DNA 3'-5' helicase II</fullName>
    </alternativeName>
</protein>
<keyword evidence="4 10" id="KW-0067">ATP-binding</keyword>
<dbReference type="SUPFAM" id="SSF52540">
    <property type="entry name" value="P-loop containing nucleoside triphosphate hydrolases"/>
    <property type="match status" value="1"/>
</dbReference>
<dbReference type="InterPro" id="IPR014016">
    <property type="entry name" value="UvrD-like_ATP-bd"/>
</dbReference>
<comment type="catalytic activity">
    <reaction evidence="6">
        <text>Couples ATP hydrolysis with the unwinding of duplex DNA by translocating in the 3'-5' direction.</text>
        <dbReference type="EC" id="5.6.2.4"/>
    </reaction>
</comment>
<dbReference type="Pfam" id="PF00580">
    <property type="entry name" value="UvrD-helicase"/>
    <property type="match status" value="1"/>
</dbReference>
<dbReference type="PROSITE" id="PS51198">
    <property type="entry name" value="UVRD_HELICASE_ATP_BIND"/>
    <property type="match status" value="1"/>
</dbReference>
<evidence type="ECO:0000256" key="11">
    <source>
        <dbReference type="SAM" id="MobiDB-lite"/>
    </source>
</evidence>
<dbReference type="GO" id="GO:0004527">
    <property type="term" value="F:exonuclease activity"/>
    <property type="evidence" value="ECO:0007669"/>
    <property type="project" value="UniProtKB-KW"/>
</dbReference>
<dbReference type="Proteomes" id="UP000536179">
    <property type="component" value="Unassembled WGS sequence"/>
</dbReference>
<feature type="region of interest" description="Disordered" evidence="11">
    <location>
        <begin position="902"/>
        <end position="947"/>
    </location>
</feature>
<dbReference type="PANTHER" id="PTHR11070">
    <property type="entry name" value="UVRD / RECB / PCRA DNA HELICASE FAMILY MEMBER"/>
    <property type="match status" value="1"/>
</dbReference>
<keyword evidence="13" id="KW-0540">Nuclease</keyword>
<keyword evidence="5" id="KW-0413">Isomerase</keyword>
<feature type="binding site" evidence="10">
    <location>
        <begin position="53"/>
        <end position="60"/>
    </location>
    <ligand>
        <name>ATP</name>
        <dbReference type="ChEBI" id="CHEBI:30616"/>
    </ligand>
</feature>
<dbReference type="EC" id="5.6.2.4" evidence="7"/>
<dbReference type="GO" id="GO:0005524">
    <property type="term" value="F:ATP binding"/>
    <property type="evidence" value="ECO:0007669"/>
    <property type="project" value="UniProtKB-UniRule"/>
</dbReference>
<dbReference type="InterPro" id="IPR027417">
    <property type="entry name" value="P-loop_NTPase"/>
</dbReference>
<dbReference type="EMBL" id="JACHXU010000003">
    <property type="protein sequence ID" value="MBB3205337.1"/>
    <property type="molecule type" value="Genomic_DNA"/>
</dbReference>
<evidence type="ECO:0000313" key="13">
    <source>
        <dbReference type="EMBL" id="MBB3205337.1"/>
    </source>
</evidence>
<evidence type="ECO:0000256" key="1">
    <source>
        <dbReference type="ARBA" id="ARBA00022741"/>
    </source>
</evidence>
<dbReference type="RefSeq" id="WP_246419133.1">
    <property type="nucleotide sequence ID" value="NZ_JACHXU010000003.1"/>
</dbReference>
<dbReference type="GO" id="GO:0000725">
    <property type="term" value="P:recombinational repair"/>
    <property type="evidence" value="ECO:0007669"/>
    <property type="project" value="TreeGrafter"/>
</dbReference>
<evidence type="ECO:0000256" key="8">
    <source>
        <dbReference type="ARBA" id="ARBA00034923"/>
    </source>
</evidence>
<comment type="catalytic activity">
    <reaction evidence="9">
        <text>ATP + H2O = ADP + phosphate + H(+)</text>
        <dbReference type="Rhea" id="RHEA:13065"/>
        <dbReference type="ChEBI" id="CHEBI:15377"/>
        <dbReference type="ChEBI" id="CHEBI:15378"/>
        <dbReference type="ChEBI" id="CHEBI:30616"/>
        <dbReference type="ChEBI" id="CHEBI:43474"/>
        <dbReference type="ChEBI" id="CHEBI:456216"/>
        <dbReference type="EC" id="5.6.2.4"/>
    </reaction>
</comment>
<gene>
    <name evidence="13" type="ORF">FHS27_001137</name>
</gene>
<dbReference type="Pfam" id="PF13361">
    <property type="entry name" value="UvrD_C"/>
    <property type="match status" value="1"/>
</dbReference>
<keyword evidence="14" id="KW-1185">Reference proteome</keyword>
<accession>A0A7W5DXC7</accession>
<evidence type="ECO:0000256" key="10">
    <source>
        <dbReference type="PROSITE-ProRule" id="PRU00560"/>
    </source>
</evidence>
<evidence type="ECO:0000256" key="7">
    <source>
        <dbReference type="ARBA" id="ARBA00034808"/>
    </source>
</evidence>
<dbReference type="Gene3D" id="3.40.50.300">
    <property type="entry name" value="P-loop containing nucleotide triphosphate hydrolases"/>
    <property type="match status" value="3"/>
</dbReference>
<keyword evidence="1 10" id="KW-0547">Nucleotide-binding</keyword>
<organism evidence="13 14">
    <name type="scientific">Aporhodopirellula rubra</name>
    <dbReference type="NCBI Taxonomy" id="980271"/>
    <lineage>
        <taxon>Bacteria</taxon>
        <taxon>Pseudomonadati</taxon>
        <taxon>Planctomycetota</taxon>
        <taxon>Planctomycetia</taxon>
        <taxon>Pirellulales</taxon>
        <taxon>Pirellulaceae</taxon>
        <taxon>Aporhodopirellula</taxon>
    </lineage>
</organism>
<sequence length="947" mass="104647">MNKMADSNPETEDMQFVFADDDVNDAFDELLLEREMLSPELLRSAFEPTLVRASAGTGKTYQLTARLLKILLTGAPPESVLATTFTRKAAGEILTRVLVTLGAAADPDNSDALEGLRQQVGLPGLPRHVCGDLFHRLLRNIHRLRICTLDSLFSQLARALPFELELPPGWRLTDEVEEVWLRQLAVGNMIDVLESSEIESLISMLGRGDVKRNIARELIQVVETTYEMSRQGGVEAWDSIQVPTRPESKLVTSTAGAFRMVEIKQKSLRELLEKMADHLDARDFGPLVEQTLLKNIHKSRIAKEEVKFGRSKFPPELDSNFDVLYQAVQCESLSLLRSQNQATGSVAVYYEGAINDVKQSQRAFAFDDIAVRLARVFRDLDAATIQNRLDSKIDHLLLDEFQDTAPVQWQVLKVLAQSVVSGAGGDDSADAEGGSLVRTIDPRRSQSFFCVGDTKQAIYGWRGGVAEIFDAVDRQVDGIISRSQDQSFRSSRVVLDAVTVAFQNLTKHPLAEPPEIDDPSEKSVYEAEALQDFAKKFPAHTAAKDLPGYVRFVTGPLVPPKVDPENPKAKPVKPTAKEITAALMDATAEQIQALNQAAPELTIGVLTRTNATVAMLIDRLESLGVDVSAEGGNPLTDSVPVRWVMSALMMVEHPGDGRWRFHIAHSPLADHLPLAESDPVDAAANRLRSMIEDRGLAETVMFLTESLRPACDSRDSVRLHQLVELTTLYRHTARSRLRDFVDLVNVKRVQRPRAAAVRVMTVHQSKGLEFDAVFLPEIHKELIGQPPQCVADLPDLGQPPVGMSRSVSEKQWHYLPTRWQRTFGGNVKSRVTEALCLLYVAMTRARQGLYIVTPPSTKRDFANKNAASLLFHAWAGASDEADIDPTSGNAVLYESGDPSWWDNLDRGEDAGPDSSGAESADSDDVTPRRAIRFRPVGETPLRNAVSV</sequence>
<evidence type="ECO:0000256" key="2">
    <source>
        <dbReference type="ARBA" id="ARBA00022801"/>
    </source>
</evidence>
<keyword evidence="2 10" id="KW-0378">Hydrolase</keyword>
<name>A0A7W5DXC7_9BACT</name>
<comment type="caution">
    <text evidence="13">The sequence shown here is derived from an EMBL/GenBank/DDBJ whole genome shotgun (WGS) entry which is preliminary data.</text>
</comment>
<dbReference type="GO" id="GO:0005829">
    <property type="term" value="C:cytosol"/>
    <property type="evidence" value="ECO:0007669"/>
    <property type="project" value="TreeGrafter"/>
</dbReference>
<dbReference type="GO" id="GO:0033202">
    <property type="term" value="C:DNA helicase complex"/>
    <property type="evidence" value="ECO:0007669"/>
    <property type="project" value="TreeGrafter"/>
</dbReference>
<proteinExistence type="predicted"/>
<evidence type="ECO:0000313" key="14">
    <source>
        <dbReference type="Proteomes" id="UP000536179"/>
    </source>
</evidence>
<evidence type="ECO:0000256" key="3">
    <source>
        <dbReference type="ARBA" id="ARBA00022806"/>
    </source>
</evidence>
<evidence type="ECO:0000259" key="12">
    <source>
        <dbReference type="PROSITE" id="PS51198"/>
    </source>
</evidence>
<keyword evidence="3 10" id="KW-0347">Helicase</keyword>
<reference evidence="13 14" key="1">
    <citation type="submission" date="2020-08" db="EMBL/GenBank/DDBJ databases">
        <title>Genomic Encyclopedia of Type Strains, Phase III (KMG-III): the genomes of soil and plant-associated and newly described type strains.</title>
        <authorList>
            <person name="Whitman W."/>
        </authorList>
    </citation>
    <scope>NUCLEOTIDE SEQUENCE [LARGE SCALE GENOMIC DNA]</scope>
    <source>
        <strain evidence="13 14">CECT 8075</strain>
    </source>
</reference>
<dbReference type="AlphaFoldDB" id="A0A7W5DXC7"/>
<dbReference type="PANTHER" id="PTHR11070:SF2">
    <property type="entry name" value="ATP-DEPENDENT DNA HELICASE SRS2"/>
    <property type="match status" value="1"/>
</dbReference>